<gene>
    <name evidence="1" type="ordered locus">Spea_2916</name>
</gene>
<dbReference type="HOGENOM" id="CLU_196102_0_0_6"/>
<accession>A8H6P6</accession>
<keyword evidence="2" id="KW-1185">Reference proteome</keyword>
<dbReference type="eggNOG" id="ENOG502ZWY0">
    <property type="taxonomic scope" value="Bacteria"/>
</dbReference>
<sequence length="80" mass="9129">MYKEKLGIPDEHEFIQTNSKNEARKGRDTDIYSYDEKDSSGKLVGSYVIRDSMSIYPPQSTIVSFEKFDSDGNKIDSGRI</sequence>
<name>A8H6P6_SHEPA</name>
<evidence type="ECO:0000313" key="2">
    <source>
        <dbReference type="Proteomes" id="UP000002608"/>
    </source>
</evidence>
<dbReference type="Proteomes" id="UP000002608">
    <property type="component" value="Chromosome"/>
</dbReference>
<reference evidence="1 2" key="1">
    <citation type="submission" date="2007-10" db="EMBL/GenBank/DDBJ databases">
        <title>Complete sequence of Shewanella pealeana ATCC 700345.</title>
        <authorList>
            <consortium name="US DOE Joint Genome Institute"/>
            <person name="Copeland A."/>
            <person name="Lucas S."/>
            <person name="Lapidus A."/>
            <person name="Barry K."/>
            <person name="Glavina del Rio T."/>
            <person name="Dalin E."/>
            <person name="Tice H."/>
            <person name="Pitluck S."/>
            <person name="Chertkov O."/>
            <person name="Brettin T."/>
            <person name="Bruce D."/>
            <person name="Detter J.C."/>
            <person name="Han C."/>
            <person name="Schmutz J."/>
            <person name="Larimer F."/>
            <person name="Land M."/>
            <person name="Hauser L."/>
            <person name="Kyrpides N."/>
            <person name="Kim E."/>
            <person name="Zhao J.-S.Z."/>
            <person name="Manno D."/>
            <person name="Hawari J."/>
            <person name="Richardson P."/>
        </authorList>
    </citation>
    <scope>NUCLEOTIDE SEQUENCE [LARGE SCALE GENOMIC DNA]</scope>
    <source>
        <strain evidence="2">ATCC 700345 / ANG-SQ1</strain>
    </source>
</reference>
<proteinExistence type="predicted"/>
<protein>
    <submittedName>
        <fullName evidence="1">Uncharacterized protein</fullName>
    </submittedName>
</protein>
<dbReference type="OrthoDB" id="5816713at2"/>
<dbReference type="RefSeq" id="WP_012156138.1">
    <property type="nucleotide sequence ID" value="NC_009901.1"/>
</dbReference>
<dbReference type="AlphaFoldDB" id="A8H6P6"/>
<organism evidence="1 2">
    <name type="scientific">Shewanella pealeana (strain ATCC 700345 / ANG-SQ1)</name>
    <dbReference type="NCBI Taxonomy" id="398579"/>
    <lineage>
        <taxon>Bacteria</taxon>
        <taxon>Pseudomonadati</taxon>
        <taxon>Pseudomonadota</taxon>
        <taxon>Gammaproteobacteria</taxon>
        <taxon>Alteromonadales</taxon>
        <taxon>Shewanellaceae</taxon>
        <taxon>Shewanella</taxon>
    </lineage>
</organism>
<evidence type="ECO:0000313" key="1">
    <source>
        <dbReference type="EMBL" id="ABV88233.1"/>
    </source>
</evidence>
<dbReference type="EMBL" id="CP000851">
    <property type="protein sequence ID" value="ABV88233.1"/>
    <property type="molecule type" value="Genomic_DNA"/>
</dbReference>
<dbReference type="KEGG" id="spl:Spea_2916"/>